<gene>
    <name evidence="2" type="ORF">CH339_08995</name>
</gene>
<dbReference type="InterPro" id="IPR010266">
    <property type="entry name" value="NnrS"/>
</dbReference>
<feature type="transmembrane region" description="Helical" evidence="1">
    <location>
        <begin position="63"/>
        <end position="80"/>
    </location>
</feature>
<proteinExistence type="predicted"/>
<sequence length="394" mass="41588">MTSSAERIRRYSGPAILSYGFRPLFFSAGLWALCAMGLWLLMLSGELDPPMLFGPIDWHAHELLYGYLPAAAAGFLLTAVPNWTGRLPVTGVPLAGLALCWWAGRIAVLFSAFLGAPFAAAIDLSFLVLLAAIIAREIVAGRNWRNLKVLVLIALLLIGNAVFHIEAPGGAAADGYGGRIGIAAAVFLIMLIGGRIVPSFTRNWLVRRGTGRLPAPFGTFDKAALGVSAAALIAWGLLPGASATLLLCLLAGVLQFVRLARWAPERTLAEPLVWVLHLGYAFVPAGFLLVAAAGAGIGDIQRTAALHAWTAGAIGIMTLAVMTRATLGHTGRPLTATPATTAIYGLAAVSVLARLLAGTGLAPQPLLYVAGLSWMATFAVFTLVYGPMFWRRRK</sequence>
<keyword evidence="1" id="KW-1133">Transmembrane helix</keyword>
<dbReference type="EMBL" id="NPEV01000014">
    <property type="protein sequence ID" value="RAI27840.1"/>
    <property type="molecule type" value="Genomic_DNA"/>
</dbReference>
<feature type="transmembrane region" description="Helical" evidence="1">
    <location>
        <begin position="272"/>
        <end position="298"/>
    </location>
</feature>
<reference evidence="2 3" key="1">
    <citation type="submission" date="2017-07" db="EMBL/GenBank/DDBJ databases">
        <title>Draft Genome Sequences of Select Purple Nonsulfur Bacteria.</title>
        <authorList>
            <person name="Lasarre B."/>
            <person name="Mckinlay J.B."/>
        </authorList>
    </citation>
    <scope>NUCLEOTIDE SEQUENCE [LARGE SCALE GENOMIC DNA]</scope>
    <source>
        <strain evidence="2 3">DSM 11290</strain>
    </source>
</reference>
<feature type="transmembrane region" description="Helical" evidence="1">
    <location>
        <begin position="219"/>
        <end position="237"/>
    </location>
</feature>
<keyword evidence="3" id="KW-1185">Reference proteome</keyword>
<dbReference type="OrthoDB" id="9770040at2"/>
<organism evidence="2 3">
    <name type="scientific">Rhodobium orientis</name>
    <dbReference type="NCBI Taxonomy" id="34017"/>
    <lineage>
        <taxon>Bacteria</taxon>
        <taxon>Pseudomonadati</taxon>
        <taxon>Pseudomonadota</taxon>
        <taxon>Alphaproteobacteria</taxon>
        <taxon>Hyphomicrobiales</taxon>
        <taxon>Rhodobiaceae</taxon>
        <taxon>Rhodobium</taxon>
    </lineage>
</organism>
<feature type="transmembrane region" description="Helical" evidence="1">
    <location>
        <begin position="21"/>
        <end position="43"/>
    </location>
</feature>
<feature type="transmembrane region" description="Helical" evidence="1">
    <location>
        <begin position="243"/>
        <end position="260"/>
    </location>
</feature>
<feature type="transmembrane region" description="Helical" evidence="1">
    <location>
        <begin position="334"/>
        <end position="356"/>
    </location>
</feature>
<dbReference type="Proteomes" id="UP000249299">
    <property type="component" value="Unassembled WGS sequence"/>
</dbReference>
<comment type="caution">
    <text evidence="2">The sequence shown here is derived from an EMBL/GenBank/DDBJ whole genome shotgun (WGS) entry which is preliminary data.</text>
</comment>
<feature type="transmembrane region" description="Helical" evidence="1">
    <location>
        <begin position="110"/>
        <end position="135"/>
    </location>
</feature>
<dbReference type="RefSeq" id="WP_111434012.1">
    <property type="nucleotide sequence ID" value="NZ_JACIGG010000008.1"/>
</dbReference>
<dbReference type="AlphaFoldDB" id="A0A327JMY3"/>
<feature type="transmembrane region" description="Helical" evidence="1">
    <location>
        <begin position="368"/>
        <end position="390"/>
    </location>
</feature>
<evidence type="ECO:0000313" key="2">
    <source>
        <dbReference type="EMBL" id="RAI27840.1"/>
    </source>
</evidence>
<evidence type="ECO:0000256" key="1">
    <source>
        <dbReference type="SAM" id="Phobius"/>
    </source>
</evidence>
<feature type="transmembrane region" description="Helical" evidence="1">
    <location>
        <begin position="147"/>
        <end position="165"/>
    </location>
</feature>
<keyword evidence="1" id="KW-0812">Transmembrane</keyword>
<evidence type="ECO:0000313" key="3">
    <source>
        <dbReference type="Proteomes" id="UP000249299"/>
    </source>
</evidence>
<dbReference type="Pfam" id="PF05940">
    <property type="entry name" value="NnrS"/>
    <property type="match status" value="1"/>
</dbReference>
<feature type="transmembrane region" description="Helical" evidence="1">
    <location>
        <begin position="177"/>
        <end position="198"/>
    </location>
</feature>
<name>A0A327JMY3_9HYPH</name>
<keyword evidence="1" id="KW-0472">Membrane</keyword>
<feature type="transmembrane region" description="Helical" evidence="1">
    <location>
        <begin position="304"/>
        <end position="322"/>
    </location>
</feature>
<protein>
    <submittedName>
        <fullName evidence="2">Short-chain dehydrogenase</fullName>
    </submittedName>
</protein>
<feature type="transmembrane region" description="Helical" evidence="1">
    <location>
        <begin position="87"/>
        <end position="104"/>
    </location>
</feature>
<accession>A0A327JMY3</accession>